<sequence length="87" mass="8796">MAASPSGLQLLKGAVCPPVAAYLPTLTCADLDPVRPPRGDVVRLPRGASGSPQLARSSAGGANRAQSFRIKQGIADAVIFSTGLPGQ</sequence>
<evidence type="ECO:0000313" key="1">
    <source>
        <dbReference type="EMBL" id="WCV10813.1"/>
    </source>
</evidence>
<reference evidence="1 2" key="2">
    <citation type="journal article" date="2020" name="Antonie Van Leeuwenhoek">
        <title>Phylogenomic characterisation of a novel corynebacterial species pathogenic to animals.</title>
        <authorList>
            <person name="Moller J."/>
            <person name="Musella L."/>
            <person name="Melnikov V."/>
            <person name="Geissdorfer W."/>
            <person name="Burkovski A."/>
            <person name="Sangal V."/>
        </authorList>
    </citation>
    <scope>NUCLEOTIDE SEQUENCE [LARGE SCALE GENOMIC DNA]</scope>
    <source>
        <strain evidence="1 2">PO100/5</strain>
    </source>
</reference>
<protein>
    <submittedName>
        <fullName evidence="1">Uncharacterized protein</fullName>
    </submittedName>
</protein>
<dbReference type="Proteomes" id="UP000195652">
    <property type="component" value="Chromosome"/>
</dbReference>
<keyword evidence="2" id="KW-1185">Reference proteome</keyword>
<organism evidence="1 2">
    <name type="scientific">Corynebacterium silvaticum</name>
    <dbReference type="NCBI Taxonomy" id="2320431"/>
    <lineage>
        <taxon>Bacteria</taxon>
        <taxon>Bacillati</taxon>
        <taxon>Actinomycetota</taxon>
        <taxon>Actinomycetes</taxon>
        <taxon>Mycobacteriales</taxon>
        <taxon>Corynebacteriaceae</taxon>
        <taxon>Corynebacterium</taxon>
    </lineage>
</organism>
<name>A0ACD4Q147_9CORY</name>
<gene>
    <name evidence="1" type="ORF">CBE74_12570</name>
</gene>
<dbReference type="EMBL" id="CP021417">
    <property type="protein sequence ID" value="WCV10813.1"/>
    <property type="molecule type" value="Genomic_DNA"/>
</dbReference>
<reference evidence="1 2" key="4">
    <citation type="journal article" date="2020" name="PLoS ONE">
        <title>Taxonomic classification of strain PO100/5 shows a broader geographic distribution and genetic markers of the recently described Corynebacterium silvaticum.</title>
        <authorList>
            <person name="Viana M.V.C."/>
            <person name="Profeta R."/>
            <person name="da Silva A.L."/>
            <person name="Hurtado R."/>
            <person name="Cerqueira J.C."/>
            <person name="Ribeiro B.F.S."/>
            <person name="Almeida M.O."/>
            <person name="Morais-Rodrigues F."/>
            <person name="Soares S.C."/>
            <person name="Oliveira M."/>
            <person name="Tavares L."/>
            <person name="Figueiredo H."/>
            <person name="Wattam A.R."/>
            <person name="Barh D."/>
            <person name="Ghosh P."/>
            <person name="Silva A."/>
            <person name="Azevedo V."/>
        </authorList>
    </citation>
    <scope>NUCLEOTIDE SEQUENCE [LARGE SCALE GENOMIC DNA]</scope>
    <source>
        <strain evidence="1 2">PO100/5</strain>
    </source>
</reference>
<reference evidence="1 2" key="1">
    <citation type="journal article" date="2014" name="BMC Vet. Res.">
        <title>First report of Corynebacterium pseudotuberculosis from caseous lymphadenitis lesions in Black Alentejano pig (Sus scrofa domesticus).</title>
        <authorList>
            <person name="Oliveira M."/>
            <person name="Barroco C."/>
            <person name="Mottola C."/>
            <person name="Santos R."/>
            <person name="Lemsaddek A."/>
            <person name="Tavares L."/>
            <person name="Semedo-Lemsaddek T."/>
        </authorList>
    </citation>
    <scope>NUCLEOTIDE SEQUENCE [LARGE SCALE GENOMIC DNA]</scope>
    <source>
        <strain evidence="1 2">PO100/5</strain>
    </source>
</reference>
<accession>A0ACD4Q147</accession>
<evidence type="ECO:0000313" key="2">
    <source>
        <dbReference type="Proteomes" id="UP000195652"/>
    </source>
</evidence>
<reference evidence="1 2" key="3">
    <citation type="journal article" date="2020" name="Int. J. Syst. Evol. Microbiol.">
        <title>Corynebacterium silvaticum sp. nov., a unique group of NTTB corynebacteria in wild boar and roe deer.</title>
        <authorList>
            <person name="Dangel A."/>
            <person name="Berger A."/>
            <person name="Rau J."/>
            <person name="Eisenberg T."/>
            <person name="Kampfer P."/>
            <person name="Margos G."/>
            <person name="Contzen M."/>
            <person name="Busse H.J."/>
            <person name="Konrad R."/>
            <person name="Peters M."/>
            <person name="Sting R."/>
            <person name="Sing A."/>
        </authorList>
    </citation>
    <scope>NUCLEOTIDE SEQUENCE [LARGE SCALE GENOMIC DNA]</scope>
    <source>
        <strain evidence="1 2">PO100/5</strain>
    </source>
</reference>
<proteinExistence type="predicted"/>